<feature type="coiled-coil region" evidence="1">
    <location>
        <begin position="244"/>
        <end position="278"/>
    </location>
</feature>
<feature type="compositionally biased region" description="Polar residues" evidence="2">
    <location>
        <begin position="1459"/>
        <end position="1483"/>
    </location>
</feature>
<keyword evidence="4" id="KW-1185">Reference proteome</keyword>
<dbReference type="InterPro" id="IPR057664">
    <property type="entry name" value="CEP152_PLK4_bind"/>
</dbReference>
<name>A0A6P3Q5U8_PTEVA</name>
<sequence>MSLDFGSVALQTQNEDEEYDKEDYEREKELQQLLTDLPHDMLDDDLSSPELQYSDCSEDGTEGEPHRSEKSEMNWNEHQVLPKSKSVNDYNEIRDVCIGEKIGNGWEENQNKTEDQHPGYHPKEGGDEGGSGYSPPSKYEQTDLYHLPENFRPYTNGQKQEFNSQPTNVIKFSDPQRNHFQQFGTSQGPSVQALESYTVTYKPYQSSAQNNGSPTQEIGGSDTFEGLQKQFLGANENSAENMQIIQLQVLNKAKERQLDNLFEKLNESEHQMRYLNHQLLMIKDEKDGLALSLQESQKLFQNGKEREIQLEAQIKVLETQIQALKANEEQMIKKSKTTEMALESLKQQLLDLHHSESLQRTREQHESIVMGLTKKYEEQVLSLQNKLDATVTALKEQEDICCHLKDKVKQLERNQETSKLEKTEIINRLTRSLEESQKQCANLLHSGSVQEVAQLRLQLQQAQKAHDMSENMNKALQEELTELKDEISLYESAAKLGILPSDSERELNAELTESYVDLGIKKVHWKTSKVKSIVQQEDPNEELSKDEVILKLKAEVQRLLGSNSVKRHLVSQLQSDLKGCRKKIEDLQQVEKDVKSIEFEHKTDTSENPANQLWPESSTSDTIVKGDILQLKNEIQVLQQQNQELKETEEKLRNTNQDLCNQMRQMVQDFDRDKQEAVVRCERTYQQHHEAMKAQIRESLLAKHALEKQQLFEVYEGTCLQLRSELDKMNKEVAAVQECYLEVCREKDNLESTLRKTIENEQQAQEKKMKQELIQQLEKEWQSKLDQTIKAMKKKTSDCYSQTDQVTTIDVISKKEMAIIIEEQKRKIQQDLEQEKEIAIKGGLKKLEVELELRYCENIAKQVETAVQNARHRWLEELPELAEYKARIRSEQEKWEEQQESFMAQRISFAVSEAKEKWKSELENTKKNIIPAKELEEKIHSLQRELELKNEEVPVVVRAELAKARSEWNKEKQEEIHRIQEQNEQDYRQFLDDHRNKINEVLAAAKEDFVKQKTELLLQKEAELQTCLDQSRREWTMQEARRIQLEIYQYEEDILTVLEFLLKDTQKEDVSGSENKQLSELVSTCSSKWVSVEYFEKLKACIQNAFQDILSLLIENADPKWKKRNMAKISKDSASGVTGKGDPGVLAILPAPTSGHHAQPLTLQETETKAEENSKVVEELIEENNEMKNKLEELRNLCKIPPRSLSEGAIENAGPPCSQGALEELRGQYIKAVKKIKRDMLRYIQESKERAAEMVKAEVLRERQETARKMRKYYLTCLQQILQDNGKQEGPEKKIMNAASKLATMAKLLETPISKRSHSKTVESVLPLTSEIIVEQSKRNDVNQNIPCHIESKSNSLKTVPRSMCNQVPKRRAACDLRRRLEDSEHEDIKHMGPKGSHSDFQFGDNGPKHLDILPRNISDFVPCEGERGFGLHKKKDLLSDTGSEPHLHSAEYPFLGNFGNQSSPRNAPSLSESGSTHITFQGPNERVGLKVYKCNPLMGSENAASEKNGNLSVQEAPVRDGEDLSDTISWYSNNATLPYNGHEVSFLQDRPQETLDMLAESGNFKQLSAASCLSDTEKNNTNCQPIKWQSSHIPDLAEETMYSQPGKIRMTVGHPTHHKADILKSDFKKLSSTEPSSMHQQPLRKLTAPLSSQQDSGFDSPFVNLD</sequence>
<feature type="coiled-coil region" evidence="1">
    <location>
        <begin position="1163"/>
        <end position="1197"/>
    </location>
</feature>
<feature type="coiled-coil region" evidence="1">
    <location>
        <begin position="747"/>
        <end position="780"/>
    </location>
</feature>
<dbReference type="RefSeq" id="XP_011353379.1">
    <property type="nucleotide sequence ID" value="XM_011355077.2"/>
</dbReference>
<dbReference type="Proteomes" id="UP000515202">
    <property type="component" value="Unplaced"/>
</dbReference>
<keyword evidence="1" id="KW-0175">Coiled coil</keyword>
<evidence type="ECO:0000259" key="3">
    <source>
        <dbReference type="Pfam" id="PF25770"/>
    </source>
</evidence>
<dbReference type="OrthoDB" id="10064205at2759"/>
<feature type="region of interest" description="Disordered" evidence="2">
    <location>
        <begin position="1441"/>
        <end position="1483"/>
    </location>
</feature>
<dbReference type="PANTHER" id="PTHR10337:SF6">
    <property type="entry name" value="CENTROSOMAL PROTEIN OF 152 KDA"/>
    <property type="match status" value="1"/>
</dbReference>
<dbReference type="InterPro" id="IPR051235">
    <property type="entry name" value="CEP152/SHC-Transforming"/>
</dbReference>
<dbReference type="GO" id="GO:0007099">
    <property type="term" value="P:centriole replication"/>
    <property type="evidence" value="ECO:0007669"/>
    <property type="project" value="TreeGrafter"/>
</dbReference>
<feature type="compositionally biased region" description="Basic and acidic residues" evidence="2">
    <location>
        <begin position="109"/>
        <end position="126"/>
    </location>
</feature>
<dbReference type="CTD" id="22995"/>
<dbReference type="Pfam" id="PF25769">
    <property type="entry name" value="PLK4_bind_CEP152"/>
    <property type="match status" value="1"/>
</dbReference>
<accession>A0A6P3Q5U8</accession>
<dbReference type="Pfam" id="PF25770">
    <property type="entry name" value="CC_CEP63-bind_CEP152"/>
    <property type="match status" value="1"/>
</dbReference>
<feature type="coiled-coil region" evidence="1">
    <location>
        <begin position="307"/>
        <end position="334"/>
    </location>
</feature>
<feature type="region of interest" description="Disordered" evidence="2">
    <location>
        <begin position="103"/>
        <end position="141"/>
    </location>
</feature>
<feature type="coiled-coil region" evidence="1">
    <location>
        <begin position="932"/>
        <end position="989"/>
    </location>
</feature>
<proteinExistence type="predicted"/>
<evidence type="ECO:0000256" key="2">
    <source>
        <dbReference type="SAM" id="MobiDB-lite"/>
    </source>
</evidence>
<organism evidence="4 5">
    <name type="scientific">Pteropus vampyrus</name>
    <name type="common">Large flying fox</name>
    <dbReference type="NCBI Taxonomy" id="132908"/>
    <lineage>
        <taxon>Eukaryota</taxon>
        <taxon>Metazoa</taxon>
        <taxon>Chordata</taxon>
        <taxon>Craniata</taxon>
        <taxon>Vertebrata</taxon>
        <taxon>Euteleostomi</taxon>
        <taxon>Mammalia</taxon>
        <taxon>Eutheria</taxon>
        <taxon>Laurasiatheria</taxon>
        <taxon>Chiroptera</taxon>
        <taxon>Yinpterochiroptera</taxon>
        <taxon>Pteropodoidea</taxon>
        <taxon>Pteropodidae</taxon>
        <taxon>Pteropodinae</taxon>
        <taxon>Pteropus</taxon>
    </lineage>
</organism>
<reference evidence="5" key="1">
    <citation type="submission" date="2025-08" db="UniProtKB">
        <authorList>
            <consortium name="RefSeq"/>
        </authorList>
    </citation>
    <scope>IDENTIFICATION</scope>
    <source>
        <tissue evidence="5">Kidney</tissue>
    </source>
</reference>
<feature type="domain" description="CEP152 CEP63 binding coiled coil" evidence="3">
    <location>
        <begin position="1222"/>
        <end position="1272"/>
    </location>
</feature>
<evidence type="ECO:0000313" key="4">
    <source>
        <dbReference type="Proteomes" id="UP000515202"/>
    </source>
</evidence>
<feature type="region of interest" description="Disordered" evidence="2">
    <location>
        <begin position="1629"/>
        <end position="1667"/>
    </location>
</feature>
<protein>
    <submittedName>
        <fullName evidence="5">Centrosomal protein of 152 kDa isoform X3</fullName>
    </submittedName>
</protein>
<feature type="region of interest" description="Disordered" evidence="2">
    <location>
        <begin position="1"/>
        <end position="81"/>
    </location>
</feature>
<dbReference type="InterPro" id="IPR057659">
    <property type="entry name" value="CEP152_CC"/>
</dbReference>
<feature type="coiled-coil region" evidence="1">
    <location>
        <begin position="426"/>
        <end position="493"/>
    </location>
</feature>
<gene>
    <name evidence="5" type="primary">CEP152</name>
</gene>
<evidence type="ECO:0000313" key="5">
    <source>
        <dbReference type="RefSeq" id="XP_011353379.1"/>
    </source>
</evidence>
<dbReference type="GO" id="GO:0005813">
    <property type="term" value="C:centrosome"/>
    <property type="evidence" value="ECO:0007669"/>
    <property type="project" value="TreeGrafter"/>
</dbReference>
<dbReference type="GeneID" id="105288732"/>
<evidence type="ECO:0000256" key="1">
    <source>
        <dbReference type="SAM" id="Coils"/>
    </source>
</evidence>
<dbReference type="PANTHER" id="PTHR10337">
    <property type="entry name" value="SHC TRANSFORMING PROTEIN"/>
    <property type="match status" value="1"/>
</dbReference>
<feature type="compositionally biased region" description="Basic and acidic residues" evidence="2">
    <location>
        <begin position="63"/>
        <end position="72"/>
    </location>
</feature>
<feature type="coiled-coil region" evidence="1">
    <location>
        <begin position="628"/>
        <end position="669"/>
    </location>
</feature>